<sequence length="754" mass="85727">MWGCQMEQDNAITSTMEDIKLFLPKLVEACETVGNLFYEPVTQETWQQFGEIVEGIDDLYKTLRAIEYEQNKPSNYHFYEDAIGQGIHNISDKFKTLNILVDEENFTAAGDFIHYEMIAVFRRLLQQLGEPLLDQKQRFHLNMEFLKETFPKVYDYLSTFPYEDNGNSVILSRNGLPILCVGTSGKTVHLHSSYDPIHEADRWVAQLSDKLKNKSTILMYGVGCGYFVLRYASVYPQHSLYLYEPDEQVMLAALRAIDFRELCKSLNIAGFTVGEAAQQKSEMLEYVSFQREPEIVVFPVYRRLKAEEMHAFFQELKSIVTKNANVVHNYNKFGLNWTRNSMYNLSKLLMTPSIAGLQGAFKGVTAVIVGAGPSLEHDIEILRQLKKHALIFAAGSTIQSLLHYGIKPHLIFSIDGSEANVSVFDHLDIKEIPLMFAPMLHYKIIEDRDDHLLHAYIKDDTTTTYFMSLTDEAPVFLPTHSVTGTAIQAAVFMGCEEIVLAGQDLSYPNEKVYAEGSKHFSDDILGYIIGQSVLQVENVSGTMNRTSQSMLDTLKDIEGILARFPGVRFVNTSRLGANIKHTVFRYMEEVLQSVNAKTIDDHIFIQAIADLPLYKDEKLKQVYSQLERLPSEMQECTKHLKNIVRQIGLLEEASRTKPNKCLSLIASIDSSWSEITSNICFKGLFLRACAGELKRFEVELPKLIAAKTILEQTAFYVKFMLPLAQSMFELCPDLQEIISESKSRVEGIDRFSRS</sequence>
<accession>A0A3A1URQ4</accession>
<dbReference type="InterPro" id="IPR002826">
    <property type="entry name" value="MptE-like"/>
</dbReference>
<dbReference type="AlphaFoldDB" id="A0A3A1URQ4"/>
<dbReference type="Proteomes" id="UP000266482">
    <property type="component" value="Unassembled WGS sequence"/>
</dbReference>
<comment type="caution">
    <text evidence="3">The sequence shown here is derived from an EMBL/GenBank/DDBJ whole genome shotgun (WGS) entry which is preliminary data.</text>
</comment>
<evidence type="ECO:0000313" key="3">
    <source>
        <dbReference type="EMBL" id="RIX47307.1"/>
    </source>
</evidence>
<gene>
    <name evidence="3" type="ORF">D3P08_25120</name>
</gene>
<feature type="domain" description="Glycosyltransferase Maf N-terminal" evidence="2">
    <location>
        <begin position="197"/>
        <end position="317"/>
    </location>
</feature>
<dbReference type="InterPro" id="IPR045376">
    <property type="entry name" value="Maf_N"/>
</dbReference>
<reference evidence="3 4" key="1">
    <citation type="submission" date="2018-09" db="EMBL/GenBank/DDBJ databases">
        <title>Paenibacillus aracenensis nov. sp. isolated from a cave in southern Spain.</title>
        <authorList>
            <person name="Jurado V."/>
            <person name="Gutierrez-Patricio S."/>
            <person name="Gonzalez-Pimentel J.L."/>
            <person name="Miller A.Z."/>
            <person name="Laiz L."/>
            <person name="Saiz-Jimenez C."/>
        </authorList>
    </citation>
    <scope>NUCLEOTIDE SEQUENCE [LARGE SCALE GENOMIC DNA]</scope>
    <source>
        <strain evidence="3 4">DSM 22867</strain>
    </source>
</reference>
<evidence type="ECO:0000259" key="1">
    <source>
        <dbReference type="Pfam" id="PF01973"/>
    </source>
</evidence>
<dbReference type="PANTHER" id="PTHR41786">
    <property type="entry name" value="MOTILITY ACCESSORY FACTOR MAF"/>
    <property type="match status" value="1"/>
</dbReference>
<evidence type="ECO:0000259" key="2">
    <source>
        <dbReference type="Pfam" id="PF20157"/>
    </source>
</evidence>
<keyword evidence="4" id="KW-1185">Reference proteome</keyword>
<dbReference type="Pfam" id="PF20157">
    <property type="entry name" value="Maf_flag10_N"/>
    <property type="match status" value="1"/>
</dbReference>
<proteinExistence type="predicted"/>
<dbReference type="PANTHER" id="PTHR41786:SF1">
    <property type="entry name" value="6-HYDROXYMETHYLPTERIN DIPHOSPHOKINASE MPTE-LIKE DOMAIN-CONTAINING PROTEIN"/>
    <property type="match status" value="1"/>
</dbReference>
<dbReference type="Pfam" id="PF01973">
    <property type="entry name" value="MptE-like"/>
    <property type="match status" value="1"/>
</dbReference>
<dbReference type="Gene3D" id="3.90.1480.10">
    <property type="entry name" value="Alpha-2,3-sialyltransferase"/>
    <property type="match status" value="1"/>
</dbReference>
<feature type="domain" description="6-hydroxymethylpterin diphosphokinase MptE-like" evidence="1">
    <location>
        <begin position="340"/>
        <end position="509"/>
    </location>
</feature>
<protein>
    <submittedName>
        <fullName evidence="3">DUF115 domain-containing protein</fullName>
    </submittedName>
</protein>
<name>A0A3A1URQ4_9BACL</name>
<dbReference type="OrthoDB" id="5291305at2"/>
<organism evidence="3 4">
    <name type="scientific">Paenibacillus nanensis</name>
    <dbReference type="NCBI Taxonomy" id="393251"/>
    <lineage>
        <taxon>Bacteria</taxon>
        <taxon>Bacillati</taxon>
        <taxon>Bacillota</taxon>
        <taxon>Bacilli</taxon>
        <taxon>Bacillales</taxon>
        <taxon>Paenibacillaceae</taxon>
        <taxon>Paenibacillus</taxon>
    </lineage>
</organism>
<dbReference type="EMBL" id="QXQA01000023">
    <property type="protein sequence ID" value="RIX47307.1"/>
    <property type="molecule type" value="Genomic_DNA"/>
</dbReference>
<evidence type="ECO:0000313" key="4">
    <source>
        <dbReference type="Proteomes" id="UP000266482"/>
    </source>
</evidence>